<dbReference type="AlphaFoldDB" id="A0A5A8F3B2"/>
<dbReference type="OrthoDB" id="278417at2"/>
<sequence>MLNEKIKVGAIFYEGFPKPVWFIYYGTKIFIKKIIYQWKEREGRDVIYKYTVTEGENIYELSFSRENLEWCLVAIDEGKY</sequence>
<evidence type="ECO:0000313" key="2">
    <source>
        <dbReference type="Proteomes" id="UP000322876"/>
    </source>
</evidence>
<dbReference type="EMBL" id="VFJB01000010">
    <property type="protein sequence ID" value="KAA0256935.1"/>
    <property type="molecule type" value="Genomic_DNA"/>
</dbReference>
<reference evidence="1 2" key="1">
    <citation type="submission" date="2019-06" db="EMBL/GenBank/DDBJ databases">
        <title>Genomic insights into carbon and energy metabolism of Deferribacter autotrophicus revealed new metabolic traits in the phylum Deferribacteres.</title>
        <authorList>
            <person name="Slobodkin A.I."/>
            <person name="Slobodkina G.B."/>
            <person name="Allioux M."/>
            <person name="Alain K."/>
            <person name="Jebbar M."/>
            <person name="Shadrin V."/>
            <person name="Kublanov I.V."/>
            <person name="Toshchakov S.V."/>
            <person name="Bonch-Osmolovskaya E.A."/>
        </authorList>
    </citation>
    <scope>NUCLEOTIDE SEQUENCE [LARGE SCALE GENOMIC DNA]</scope>
    <source>
        <strain evidence="1 2">SL50</strain>
    </source>
</reference>
<gene>
    <name evidence="1" type="ORF">FHQ18_11815</name>
</gene>
<name>A0A5A8F3B2_9BACT</name>
<organism evidence="1 2">
    <name type="scientific">Deferribacter autotrophicus</name>
    <dbReference type="NCBI Taxonomy" id="500465"/>
    <lineage>
        <taxon>Bacteria</taxon>
        <taxon>Pseudomonadati</taxon>
        <taxon>Deferribacterota</taxon>
        <taxon>Deferribacteres</taxon>
        <taxon>Deferribacterales</taxon>
        <taxon>Deferribacteraceae</taxon>
        <taxon>Deferribacter</taxon>
    </lineage>
</organism>
<accession>A0A5A8F3B2</accession>
<keyword evidence="2" id="KW-1185">Reference proteome</keyword>
<protein>
    <submittedName>
        <fullName evidence="1">Uncharacterized protein</fullName>
    </submittedName>
</protein>
<evidence type="ECO:0000313" key="1">
    <source>
        <dbReference type="EMBL" id="KAA0256935.1"/>
    </source>
</evidence>
<proteinExistence type="predicted"/>
<dbReference type="Proteomes" id="UP000322876">
    <property type="component" value="Unassembled WGS sequence"/>
</dbReference>
<comment type="caution">
    <text evidence="1">The sequence shown here is derived from an EMBL/GenBank/DDBJ whole genome shotgun (WGS) entry which is preliminary data.</text>
</comment>